<evidence type="ECO:0000256" key="1">
    <source>
        <dbReference type="SAM" id="MobiDB-lite"/>
    </source>
</evidence>
<name>A0A9N9Z9P2_9HYPO</name>
<dbReference type="OrthoDB" id="5243622at2759"/>
<accession>A0A9N9Z9P2</accession>
<dbReference type="Proteomes" id="UP000696573">
    <property type="component" value="Unassembled WGS sequence"/>
</dbReference>
<proteinExistence type="predicted"/>
<gene>
    <name evidence="2" type="ORF">CRHIZ90672A_00017788</name>
</gene>
<evidence type="ECO:0000313" key="3">
    <source>
        <dbReference type="Proteomes" id="UP000696573"/>
    </source>
</evidence>
<dbReference type="EMBL" id="CABFNQ020001188">
    <property type="protein sequence ID" value="CAH0052082.1"/>
    <property type="molecule type" value="Genomic_DNA"/>
</dbReference>
<comment type="caution">
    <text evidence="2">The sequence shown here is derived from an EMBL/GenBank/DDBJ whole genome shotgun (WGS) entry which is preliminary data.</text>
</comment>
<keyword evidence="3" id="KW-1185">Reference proteome</keyword>
<organism evidence="2 3">
    <name type="scientific">Clonostachys rhizophaga</name>
    <dbReference type="NCBI Taxonomy" id="160324"/>
    <lineage>
        <taxon>Eukaryota</taxon>
        <taxon>Fungi</taxon>
        <taxon>Dikarya</taxon>
        <taxon>Ascomycota</taxon>
        <taxon>Pezizomycotina</taxon>
        <taxon>Sordariomycetes</taxon>
        <taxon>Hypocreomycetidae</taxon>
        <taxon>Hypocreales</taxon>
        <taxon>Bionectriaceae</taxon>
        <taxon>Clonostachys</taxon>
    </lineage>
</organism>
<dbReference type="AlphaFoldDB" id="A0A9N9Z9P2"/>
<sequence>MTRPKVPEERRQRIAQACDTCKRRKQKLPPSQYADGFKSHPNRLETPGQHHGRVITRVFSPFEAPLVQPYWDLAVAMTQYPRIQPQNKIRDQNKA</sequence>
<evidence type="ECO:0000313" key="2">
    <source>
        <dbReference type="EMBL" id="CAH0052082.1"/>
    </source>
</evidence>
<feature type="region of interest" description="Disordered" evidence="1">
    <location>
        <begin position="21"/>
        <end position="49"/>
    </location>
</feature>
<protein>
    <submittedName>
        <fullName evidence="2">Uncharacterized protein</fullName>
    </submittedName>
</protein>
<reference evidence="2" key="1">
    <citation type="submission" date="2021-10" db="EMBL/GenBank/DDBJ databases">
        <authorList>
            <person name="Piombo E."/>
        </authorList>
    </citation>
    <scope>NUCLEOTIDE SEQUENCE</scope>
</reference>